<organism evidence="1 2">
    <name type="scientific">Melastoma candidum</name>
    <dbReference type="NCBI Taxonomy" id="119954"/>
    <lineage>
        <taxon>Eukaryota</taxon>
        <taxon>Viridiplantae</taxon>
        <taxon>Streptophyta</taxon>
        <taxon>Embryophyta</taxon>
        <taxon>Tracheophyta</taxon>
        <taxon>Spermatophyta</taxon>
        <taxon>Magnoliopsida</taxon>
        <taxon>eudicotyledons</taxon>
        <taxon>Gunneridae</taxon>
        <taxon>Pentapetalae</taxon>
        <taxon>rosids</taxon>
        <taxon>malvids</taxon>
        <taxon>Myrtales</taxon>
        <taxon>Melastomataceae</taxon>
        <taxon>Melastomatoideae</taxon>
        <taxon>Melastomateae</taxon>
        <taxon>Melastoma</taxon>
    </lineage>
</organism>
<name>A0ACB9L5W7_9MYRT</name>
<keyword evidence="2" id="KW-1185">Reference proteome</keyword>
<proteinExistence type="predicted"/>
<reference evidence="2" key="1">
    <citation type="journal article" date="2023" name="Front. Plant Sci.">
        <title>Chromosomal-level genome assembly of Melastoma candidum provides insights into trichome evolution.</title>
        <authorList>
            <person name="Zhong Y."/>
            <person name="Wu W."/>
            <person name="Sun C."/>
            <person name="Zou P."/>
            <person name="Liu Y."/>
            <person name="Dai S."/>
            <person name="Zhou R."/>
        </authorList>
    </citation>
    <scope>NUCLEOTIDE SEQUENCE [LARGE SCALE GENOMIC DNA]</scope>
</reference>
<dbReference type="Proteomes" id="UP001057402">
    <property type="component" value="Chromosome 12"/>
</dbReference>
<accession>A0ACB9L5W7</accession>
<evidence type="ECO:0000313" key="1">
    <source>
        <dbReference type="EMBL" id="KAI4304807.1"/>
    </source>
</evidence>
<dbReference type="EMBL" id="CM042891">
    <property type="protein sequence ID" value="KAI4304807.1"/>
    <property type="molecule type" value="Genomic_DNA"/>
</dbReference>
<sequence>MSESTGFAALAVYVTENIIPNKRMDEQQRRAEDSEGRTRGASLPLPSGAGGMKGKGWVLGGCPKLAPQFDGLNSFETFISS</sequence>
<evidence type="ECO:0000313" key="2">
    <source>
        <dbReference type="Proteomes" id="UP001057402"/>
    </source>
</evidence>
<gene>
    <name evidence="1" type="ORF">MLD38_040273</name>
</gene>
<comment type="caution">
    <text evidence="1">The sequence shown here is derived from an EMBL/GenBank/DDBJ whole genome shotgun (WGS) entry which is preliminary data.</text>
</comment>
<protein>
    <submittedName>
        <fullName evidence="1">Uncharacterized protein</fullName>
    </submittedName>
</protein>